<dbReference type="AlphaFoldDB" id="A0A1F7RV04"/>
<dbReference type="Gene3D" id="2.10.260.10">
    <property type="match status" value="1"/>
</dbReference>
<name>A0A1F7RV04_9BACT</name>
<evidence type="ECO:0000313" key="4">
    <source>
        <dbReference type="Proteomes" id="UP000178435"/>
    </source>
</evidence>
<dbReference type="InterPro" id="IPR007159">
    <property type="entry name" value="SpoVT-AbrB_dom"/>
</dbReference>
<comment type="caution">
    <text evidence="3">The sequence shown here is derived from an EMBL/GenBank/DDBJ whole genome shotgun (WGS) entry which is preliminary data.</text>
</comment>
<organism evidence="3 4">
    <name type="scientific">Candidatus Schekmanbacteria bacterium RBG_16_38_11</name>
    <dbReference type="NCBI Taxonomy" id="1817880"/>
    <lineage>
        <taxon>Bacteria</taxon>
        <taxon>Candidatus Schekmaniibacteriota</taxon>
    </lineage>
</organism>
<dbReference type="InterPro" id="IPR037914">
    <property type="entry name" value="SpoVT-AbrB_sf"/>
</dbReference>
<dbReference type="EMBL" id="MGDF01000101">
    <property type="protein sequence ID" value="OGL45251.1"/>
    <property type="molecule type" value="Genomic_DNA"/>
</dbReference>
<dbReference type="GO" id="GO:0003677">
    <property type="term" value="F:DNA binding"/>
    <property type="evidence" value="ECO:0007669"/>
    <property type="project" value="UniProtKB-UniRule"/>
</dbReference>
<evidence type="ECO:0000259" key="2">
    <source>
        <dbReference type="PROSITE" id="PS51740"/>
    </source>
</evidence>
<dbReference type="Pfam" id="PF04014">
    <property type="entry name" value="MazE_antitoxin"/>
    <property type="match status" value="1"/>
</dbReference>
<reference evidence="3 4" key="1">
    <citation type="journal article" date="2016" name="Nat. Commun.">
        <title>Thousands of microbial genomes shed light on interconnected biogeochemical processes in an aquifer system.</title>
        <authorList>
            <person name="Anantharaman K."/>
            <person name="Brown C.T."/>
            <person name="Hug L.A."/>
            <person name="Sharon I."/>
            <person name="Castelle C.J."/>
            <person name="Probst A.J."/>
            <person name="Thomas B.C."/>
            <person name="Singh A."/>
            <person name="Wilkins M.J."/>
            <person name="Karaoz U."/>
            <person name="Brodie E.L."/>
            <person name="Williams K.H."/>
            <person name="Hubbard S.S."/>
            <person name="Banfield J.F."/>
        </authorList>
    </citation>
    <scope>NUCLEOTIDE SEQUENCE [LARGE SCALE GENOMIC DNA]</scope>
</reference>
<dbReference type="NCBIfam" id="TIGR01439">
    <property type="entry name" value="lp_hng_hel_AbrB"/>
    <property type="match status" value="1"/>
</dbReference>
<dbReference type="SMART" id="SM00966">
    <property type="entry name" value="SpoVT_AbrB"/>
    <property type="match status" value="1"/>
</dbReference>
<feature type="domain" description="SpoVT-AbrB" evidence="2">
    <location>
        <begin position="1"/>
        <end position="46"/>
    </location>
</feature>
<protein>
    <submittedName>
        <fullName evidence="3">AbrB family transcriptional regulator</fullName>
    </submittedName>
</protein>
<keyword evidence="1" id="KW-0238">DNA-binding</keyword>
<dbReference type="Proteomes" id="UP000178435">
    <property type="component" value="Unassembled WGS sequence"/>
</dbReference>
<accession>A0A1F7RV04</accession>
<proteinExistence type="predicted"/>
<dbReference type="SUPFAM" id="SSF89447">
    <property type="entry name" value="AbrB/MazE/MraZ-like"/>
    <property type="match status" value="1"/>
</dbReference>
<sequence>MSKVKLSPKYQVVIPKEIREKLKLKPKQEIIIIEKDGIISLVPVIALENLRGFLKGIDTKNLRDEEDRI</sequence>
<evidence type="ECO:0000256" key="1">
    <source>
        <dbReference type="PROSITE-ProRule" id="PRU01076"/>
    </source>
</evidence>
<gene>
    <name evidence="3" type="ORF">A2149_09605</name>
</gene>
<dbReference type="PROSITE" id="PS51740">
    <property type="entry name" value="SPOVT_ABRB"/>
    <property type="match status" value="1"/>
</dbReference>
<evidence type="ECO:0000313" key="3">
    <source>
        <dbReference type="EMBL" id="OGL45251.1"/>
    </source>
</evidence>